<evidence type="ECO:0000313" key="1">
    <source>
        <dbReference type="EMBL" id="KKY37927.1"/>
    </source>
</evidence>
<dbReference type="EMBL" id="LCUC01000066">
    <property type="protein sequence ID" value="KKY37927.1"/>
    <property type="molecule type" value="Genomic_DNA"/>
</dbReference>
<comment type="caution">
    <text evidence="1">The sequence shown here is derived from an EMBL/GenBank/DDBJ whole genome shotgun (WGS) entry which is preliminary data.</text>
</comment>
<sequence length="240" mass="27684">MFGDEKGLSHRIWTQIPVGTIQVQPVIGVRQPQNLNTTPPIVGVRTKNNYLQLSEPLVLEQYRGRHWVENILVNAVIKAFDGYLPPEFFHDIFGRVIPLTLHRVYHPANMAAARKQWKDQIVRAMPDALRWSGLMCVHANLWRQCWWDKMAGFEKDRQVAAWHYDDLEAGPKVLMTRDFSGVYERKNPAYFDLAGLSLAQRKAFNITTAMVRGKERPWWRIRVASARQPLTPSPTPDTEG</sequence>
<dbReference type="Proteomes" id="UP000034680">
    <property type="component" value="Unassembled WGS sequence"/>
</dbReference>
<proteinExistence type="predicted"/>
<protein>
    <submittedName>
        <fullName evidence="1">Uncharacterized protein</fullName>
    </submittedName>
</protein>
<reference evidence="1 2" key="2">
    <citation type="submission" date="2015-05" db="EMBL/GenBank/DDBJ databases">
        <authorList>
            <person name="Morales-Cruz A."/>
            <person name="Amrine K.C."/>
            <person name="Cantu D."/>
        </authorList>
    </citation>
    <scope>NUCLEOTIDE SEQUENCE [LARGE SCALE GENOMIC DNA]</scope>
    <source>
        <strain evidence="1">DA912</strain>
    </source>
</reference>
<reference evidence="1 2" key="1">
    <citation type="submission" date="2015-05" db="EMBL/GenBank/DDBJ databases">
        <title>Distinctive expansion of gene families associated with plant cell wall degradation and secondary metabolism in the genomes of grapevine trunk pathogens.</title>
        <authorList>
            <person name="Lawrence D.P."/>
            <person name="Travadon R."/>
            <person name="Rolshausen P.E."/>
            <person name="Baumgartner K."/>
        </authorList>
    </citation>
    <scope>NUCLEOTIDE SEQUENCE [LARGE SCALE GENOMIC DNA]</scope>
    <source>
        <strain evidence="1">DA912</strain>
    </source>
</reference>
<gene>
    <name evidence="1" type="ORF">UCDDA912_g02144</name>
</gene>
<organism evidence="1 2">
    <name type="scientific">Diaporthe ampelina</name>
    <dbReference type="NCBI Taxonomy" id="1214573"/>
    <lineage>
        <taxon>Eukaryota</taxon>
        <taxon>Fungi</taxon>
        <taxon>Dikarya</taxon>
        <taxon>Ascomycota</taxon>
        <taxon>Pezizomycotina</taxon>
        <taxon>Sordariomycetes</taxon>
        <taxon>Sordariomycetidae</taxon>
        <taxon>Diaporthales</taxon>
        <taxon>Diaporthaceae</taxon>
        <taxon>Diaporthe</taxon>
    </lineage>
</organism>
<dbReference type="AlphaFoldDB" id="A0A0G2FUU2"/>
<evidence type="ECO:0000313" key="2">
    <source>
        <dbReference type="Proteomes" id="UP000034680"/>
    </source>
</evidence>
<keyword evidence="2" id="KW-1185">Reference proteome</keyword>
<dbReference type="OrthoDB" id="10436765at2759"/>
<accession>A0A0G2FUU2</accession>
<name>A0A0G2FUU2_9PEZI</name>